<dbReference type="PROSITE" id="PS50262">
    <property type="entry name" value="G_PROTEIN_RECEP_F1_2"/>
    <property type="match status" value="1"/>
</dbReference>
<accession>A0AAN8K2T0</accession>
<dbReference type="CDD" id="cd14978">
    <property type="entry name" value="7tmA_FMRFamide_R-like"/>
    <property type="match status" value="1"/>
</dbReference>
<dbReference type="AlphaFoldDB" id="A0AAN8K2T0"/>
<evidence type="ECO:0000259" key="6">
    <source>
        <dbReference type="PROSITE" id="PS50262"/>
    </source>
</evidence>
<feature type="transmembrane region" description="Helical" evidence="5">
    <location>
        <begin position="178"/>
        <end position="199"/>
    </location>
</feature>
<dbReference type="Pfam" id="PF10324">
    <property type="entry name" value="7TM_GPCR_Srw"/>
    <property type="match status" value="1"/>
</dbReference>
<comment type="subcellular location">
    <subcellularLocation>
        <location evidence="1">Membrane</location>
    </subcellularLocation>
</comment>
<proteinExistence type="predicted"/>
<evidence type="ECO:0000313" key="8">
    <source>
        <dbReference type="Proteomes" id="UP001347796"/>
    </source>
</evidence>
<dbReference type="GO" id="GO:0008528">
    <property type="term" value="F:G protein-coupled peptide receptor activity"/>
    <property type="evidence" value="ECO:0007669"/>
    <property type="project" value="InterPro"/>
</dbReference>
<evidence type="ECO:0000256" key="5">
    <source>
        <dbReference type="SAM" id="Phobius"/>
    </source>
</evidence>
<feature type="transmembrane region" description="Helical" evidence="5">
    <location>
        <begin position="93"/>
        <end position="111"/>
    </location>
</feature>
<dbReference type="EMBL" id="JAZGQO010000006">
    <property type="protein sequence ID" value="KAK6184593.1"/>
    <property type="molecule type" value="Genomic_DNA"/>
</dbReference>
<dbReference type="GO" id="GO:0016020">
    <property type="term" value="C:membrane"/>
    <property type="evidence" value="ECO:0007669"/>
    <property type="project" value="UniProtKB-SubCell"/>
</dbReference>
<dbReference type="PRINTS" id="PR00237">
    <property type="entry name" value="GPCRRHODOPSN"/>
</dbReference>
<evidence type="ECO:0000313" key="7">
    <source>
        <dbReference type="EMBL" id="KAK6184593.1"/>
    </source>
</evidence>
<evidence type="ECO:0000256" key="3">
    <source>
        <dbReference type="ARBA" id="ARBA00022989"/>
    </source>
</evidence>
<comment type="caution">
    <text evidence="7">The sequence shown here is derived from an EMBL/GenBank/DDBJ whole genome shotgun (WGS) entry which is preliminary data.</text>
</comment>
<dbReference type="InterPro" id="IPR019427">
    <property type="entry name" value="7TM_GPCR_serpentine_rcpt_Srw"/>
</dbReference>
<gene>
    <name evidence="7" type="ORF">SNE40_007038</name>
</gene>
<keyword evidence="2 5" id="KW-0812">Transmembrane</keyword>
<dbReference type="InterPro" id="IPR000276">
    <property type="entry name" value="GPCR_Rhodpsn"/>
</dbReference>
<dbReference type="PANTHER" id="PTHR46641">
    <property type="entry name" value="FMRFAMIDE RECEPTOR-RELATED"/>
    <property type="match status" value="1"/>
</dbReference>
<dbReference type="InterPro" id="IPR017452">
    <property type="entry name" value="GPCR_Rhodpsn_7TM"/>
</dbReference>
<feature type="transmembrane region" description="Helical" evidence="5">
    <location>
        <begin position="236"/>
        <end position="259"/>
    </location>
</feature>
<dbReference type="SMART" id="SM01381">
    <property type="entry name" value="7TM_GPCR_Srsx"/>
    <property type="match status" value="1"/>
</dbReference>
<keyword evidence="8" id="KW-1185">Reference proteome</keyword>
<evidence type="ECO:0000256" key="2">
    <source>
        <dbReference type="ARBA" id="ARBA00022692"/>
    </source>
</evidence>
<dbReference type="Proteomes" id="UP001347796">
    <property type="component" value="Unassembled WGS sequence"/>
</dbReference>
<keyword evidence="3 5" id="KW-1133">Transmembrane helix</keyword>
<feature type="transmembrane region" description="Helical" evidence="5">
    <location>
        <begin position="334"/>
        <end position="353"/>
    </location>
</feature>
<evidence type="ECO:0000256" key="1">
    <source>
        <dbReference type="ARBA" id="ARBA00004370"/>
    </source>
</evidence>
<sequence>MAFNTTLNTLETFGSSFNTINASQMNSTIDDQYSNNNNTTGSGGFITKVTADTIRSVINCYLIPPVALFGLIGNILSLIILGGKKMRQFTTNILLAYLAFIDTLLLLIVFMRKVPCLVAKADPITAQNIDYVMLTAPAILELITSRTSNLLSLVICCERCIAVFKPLKVKLWVTPKRMIFSVVAVTVIVIGLAAVDFNYSTVIFYYDNTKNRTVAQLMYQPFFLENQQFFNIYNNVFLTLVLRILPMILITILTVAIITQVRRRMVWLKDITHATQNSNAENDIQAVTKMLMTIVLIYIICLVPGSISLFISLVDSRFTGRGEFRNTHRAVSSMASFLSVVNSSANFVVYIAMNQKFSDILVQMLCCFRKKHRRSDHGKVESIGTISSTLRS</sequence>
<feature type="domain" description="G-protein coupled receptors family 1 profile" evidence="6">
    <location>
        <begin position="73"/>
        <end position="350"/>
    </location>
</feature>
<organism evidence="7 8">
    <name type="scientific">Patella caerulea</name>
    <name type="common">Rayed Mediterranean limpet</name>
    <dbReference type="NCBI Taxonomy" id="87958"/>
    <lineage>
        <taxon>Eukaryota</taxon>
        <taxon>Metazoa</taxon>
        <taxon>Spiralia</taxon>
        <taxon>Lophotrochozoa</taxon>
        <taxon>Mollusca</taxon>
        <taxon>Gastropoda</taxon>
        <taxon>Patellogastropoda</taxon>
        <taxon>Patelloidea</taxon>
        <taxon>Patellidae</taxon>
        <taxon>Patella</taxon>
    </lineage>
</organism>
<keyword evidence="4 5" id="KW-0472">Membrane</keyword>
<dbReference type="SUPFAM" id="SSF81321">
    <property type="entry name" value="Family A G protein-coupled receptor-like"/>
    <property type="match status" value="1"/>
</dbReference>
<feature type="transmembrane region" description="Helical" evidence="5">
    <location>
        <begin position="291"/>
        <end position="314"/>
    </location>
</feature>
<protein>
    <recommendedName>
        <fullName evidence="6">G-protein coupled receptors family 1 profile domain-containing protein</fullName>
    </recommendedName>
</protein>
<dbReference type="PANTHER" id="PTHR46641:SF2">
    <property type="entry name" value="FMRFAMIDE RECEPTOR"/>
    <property type="match status" value="1"/>
</dbReference>
<evidence type="ECO:0000256" key="4">
    <source>
        <dbReference type="ARBA" id="ARBA00023136"/>
    </source>
</evidence>
<reference evidence="7 8" key="1">
    <citation type="submission" date="2024-01" db="EMBL/GenBank/DDBJ databases">
        <title>The genome of the rayed Mediterranean limpet Patella caerulea (Linnaeus, 1758).</title>
        <authorList>
            <person name="Anh-Thu Weber A."/>
            <person name="Halstead-Nussloch G."/>
        </authorList>
    </citation>
    <scope>NUCLEOTIDE SEQUENCE [LARGE SCALE GENOMIC DNA]</scope>
    <source>
        <strain evidence="7">AATW-2023a</strain>
        <tissue evidence="7">Whole specimen</tissue>
    </source>
</reference>
<dbReference type="InterPro" id="IPR052954">
    <property type="entry name" value="GPCR-Ligand_Int"/>
</dbReference>
<name>A0AAN8K2T0_PATCE</name>
<dbReference type="Gene3D" id="1.20.1070.10">
    <property type="entry name" value="Rhodopsin 7-helix transmembrane proteins"/>
    <property type="match status" value="1"/>
</dbReference>
<feature type="transmembrane region" description="Helical" evidence="5">
    <location>
        <begin position="61"/>
        <end position="81"/>
    </location>
</feature>